<accession>A0A323TGG9</accession>
<evidence type="ECO:0000256" key="1">
    <source>
        <dbReference type="SAM" id="Coils"/>
    </source>
</evidence>
<gene>
    <name evidence="2" type="ORF">CR194_01455</name>
</gene>
<proteinExistence type="predicted"/>
<protein>
    <submittedName>
        <fullName evidence="2">Stage II sporulation protein P</fullName>
    </submittedName>
</protein>
<sequence length="392" mass="44559">MIPNRTFGKRPNYGRKKRTSLHMKVMSLVMGVMLIFFFTATLTAFGPGYSLTSASVHNLSDQLTVESLVYILGNENRYFQQSLPSGHEPPSLTPLAFELTTNINPDDPRSLLGRELPGFSLFDGRIITAGEGADYTNMPMESAPPMEVLLAEREASTERLDELDELKQSFSENENIDDLPVTVHIVHTHNRESFLPELQNTTEAFHDTVNITLAGEKLGLELAKHGIRADVDTTDIGSKLNERNWQYSQSYDMSREIVKDAAEENADIEFFFDLHRDSQPREMTTVEINGVKYAQTLFVIGENNPNYNENEALARELHQRMDEHYYGLSRGIFAPPVTGSGRNGVYNQDLSYNSLLVEFGGVENSLEEVYRSVELFAEVFSEYYWEYREDEM</sequence>
<comment type="caution">
    <text evidence="2">The sequence shown here is derived from an EMBL/GenBank/DDBJ whole genome shotgun (WGS) entry which is preliminary data.</text>
</comment>
<reference evidence="2 3" key="1">
    <citation type="submission" date="2017-10" db="EMBL/GenBank/DDBJ databases">
        <title>Bacillus sp. nov., a halophilic bacterium isolated from a Keqin Lake.</title>
        <authorList>
            <person name="Wang H."/>
        </authorList>
    </citation>
    <scope>NUCLEOTIDE SEQUENCE [LARGE SCALE GENOMIC DNA]</scope>
    <source>
        <strain evidence="2 3">KQ-12</strain>
    </source>
</reference>
<dbReference type="SUPFAM" id="SSF53187">
    <property type="entry name" value="Zn-dependent exopeptidases"/>
    <property type="match status" value="1"/>
</dbReference>
<dbReference type="InterPro" id="IPR010897">
    <property type="entry name" value="Spore_II_P"/>
</dbReference>
<dbReference type="NCBIfam" id="TIGR02867">
    <property type="entry name" value="spore_II_P"/>
    <property type="match status" value="1"/>
</dbReference>
<name>A0A323TGG9_9BACI</name>
<dbReference type="OrthoDB" id="1633470at2"/>
<evidence type="ECO:0000313" key="2">
    <source>
        <dbReference type="EMBL" id="PYZ94232.1"/>
    </source>
</evidence>
<dbReference type="AlphaFoldDB" id="A0A323TGG9"/>
<evidence type="ECO:0000313" key="3">
    <source>
        <dbReference type="Proteomes" id="UP000248214"/>
    </source>
</evidence>
<dbReference type="Pfam" id="PF07454">
    <property type="entry name" value="SpoIIP"/>
    <property type="match status" value="1"/>
</dbReference>
<keyword evidence="1" id="KW-0175">Coiled coil</keyword>
<keyword evidence="3" id="KW-1185">Reference proteome</keyword>
<feature type="coiled-coil region" evidence="1">
    <location>
        <begin position="146"/>
        <end position="173"/>
    </location>
</feature>
<dbReference type="EMBL" id="PDOD01000001">
    <property type="protein sequence ID" value="PYZ94232.1"/>
    <property type="molecule type" value="Genomic_DNA"/>
</dbReference>
<dbReference type="Proteomes" id="UP000248214">
    <property type="component" value="Unassembled WGS sequence"/>
</dbReference>
<organism evidence="2 3">
    <name type="scientific">Salipaludibacillus keqinensis</name>
    <dbReference type="NCBI Taxonomy" id="2045207"/>
    <lineage>
        <taxon>Bacteria</taxon>
        <taxon>Bacillati</taxon>
        <taxon>Bacillota</taxon>
        <taxon>Bacilli</taxon>
        <taxon>Bacillales</taxon>
        <taxon>Bacillaceae</taxon>
    </lineage>
</organism>